<protein>
    <submittedName>
        <fullName evidence="2">Uncharacterized protein</fullName>
    </submittedName>
</protein>
<keyword evidence="4" id="KW-1185">Reference proteome</keyword>
<feature type="compositionally biased region" description="Polar residues" evidence="1">
    <location>
        <begin position="1"/>
        <end position="13"/>
    </location>
</feature>
<name>A0A1C3K274_9BURK</name>
<sequence>MRSRITSPNTAQAAGQEDPAGRPDALASRPGADRPVPADGALAPLKAKPAPKAQQAEPNTERRVSLPAVPGRLPLAPPPSAILASSRPAATAQARLDALEPALVQLLGSTNGHASHLAERLEVLTRLVEKGVSQVELGDVLDRTDAILESAIEFERAEIIDKAQCRDITDYVTALRQKAEE</sequence>
<evidence type="ECO:0000313" key="4">
    <source>
        <dbReference type="Proteomes" id="UP000078558"/>
    </source>
</evidence>
<evidence type="ECO:0000313" key="3">
    <source>
        <dbReference type="EMBL" id="SOE47013.1"/>
    </source>
</evidence>
<feature type="compositionally biased region" description="Low complexity" evidence="1">
    <location>
        <begin position="41"/>
        <end position="56"/>
    </location>
</feature>
<evidence type="ECO:0000256" key="1">
    <source>
        <dbReference type="SAM" id="MobiDB-lite"/>
    </source>
</evidence>
<accession>A0A1C3K274</accession>
<feature type="region of interest" description="Disordered" evidence="1">
    <location>
        <begin position="1"/>
        <end position="86"/>
    </location>
</feature>
<gene>
    <name evidence="2" type="ORF">ODI_03538</name>
    <name evidence="3" type="ORF">ODI_R0596</name>
</gene>
<dbReference type="EMBL" id="LT907988">
    <property type="protein sequence ID" value="SOE47013.1"/>
    <property type="molecule type" value="Genomic_DNA"/>
</dbReference>
<dbReference type="RefSeq" id="WP_067753880.1">
    <property type="nucleotide sequence ID" value="NZ_LT907988.1"/>
</dbReference>
<dbReference type="Proteomes" id="UP000078558">
    <property type="component" value="Chromosome I"/>
</dbReference>
<dbReference type="KEGG" id="odi:ODI_R0596"/>
<dbReference type="EMBL" id="FLRC01000021">
    <property type="protein sequence ID" value="SBT25610.1"/>
    <property type="molecule type" value="Genomic_DNA"/>
</dbReference>
<proteinExistence type="predicted"/>
<dbReference type="STRING" id="1851544.ODI_03538"/>
<evidence type="ECO:0000313" key="2">
    <source>
        <dbReference type="EMBL" id="SBT25610.1"/>
    </source>
</evidence>
<dbReference type="AlphaFoldDB" id="A0A1C3K274"/>
<reference evidence="2 4" key="1">
    <citation type="submission" date="2016-06" db="EMBL/GenBank/DDBJ databases">
        <authorList>
            <person name="Kjaerup R.B."/>
            <person name="Dalgaard T.S."/>
            <person name="Juul-Madsen H.R."/>
        </authorList>
    </citation>
    <scope>NUCLEOTIDE SEQUENCE [LARGE SCALE GENOMIC DNA]</scope>
    <source>
        <strain evidence="2">Orrdi1</strain>
    </source>
</reference>
<reference evidence="3 4" key="2">
    <citation type="submission" date="2017-08" db="EMBL/GenBank/DDBJ databases">
        <authorList>
            <person name="de Groot N.N."/>
        </authorList>
    </citation>
    <scope>NUCLEOTIDE SEQUENCE [LARGE SCALE GENOMIC DNA]</scope>
    <source>
        <strain evidence="3">Orrdi1</strain>
    </source>
</reference>
<organism evidence="2 4">
    <name type="scientific">Orrella dioscoreae</name>
    <dbReference type="NCBI Taxonomy" id="1851544"/>
    <lineage>
        <taxon>Bacteria</taxon>
        <taxon>Pseudomonadati</taxon>
        <taxon>Pseudomonadota</taxon>
        <taxon>Betaproteobacteria</taxon>
        <taxon>Burkholderiales</taxon>
        <taxon>Alcaligenaceae</taxon>
        <taxon>Orrella</taxon>
    </lineage>
</organism>